<dbReference type="SUPFAM" id="SSF50475">
    <property type="entry name" value="FMN-binding split barrel"/>
    <property type="match status" value="1"/>
</dbReference>
<dbReference type="NCBIfam" id="TIGR03666">
    <property type="entry name" value="Rv2061_F420"/>
    <property type="match status" value="1"/>
</dbReference>
<evidence type="ECO:0000313" key="2">
    <source>
        <dbReference type="EMBL" id="MFC4374220.1"/>
    </source>
</evidence>
<dbReference type="RefSeq" id="WP_378558784.1">
    <property type="nucleotide sequence ID" value="NZ_JBHSDL010000008.1"/>
</dbReference>
<keyword evidence="3" id="KW-1185">Reference proteome</keyword>
<gene>
    <name evidence="2" type="ORF">ACFO5K_08880</name>
</gene>
<reference evidence="3" key="1">
    <citation type="journal article" date="2019" name="Int. J. Syst. Evol. Microbiol.">
        <title>The Global Catalogue of Microorganisms (GCM) 10K type strain sequencing project: providing services to taxonomists for standard genome sequencing and annotation.</title>
        <authorList>
            <consortium name="The Broad Institute Genomics Platform"/>
            <consortium name="The Broad Institute Genome Sequencing Center for Infectious Disease"/>
            <person name="Wu L."/>
            <person name="Ma J."/>
        </authorList>
    </citation>
    <scope>NUCLEOTIDE SEQUENCE [LARGE SCALE GENOMIC DNA]</scope>
    <source>
        <strain evidence="3">IBRC-M 10490</strain>
    </source>
</reference>
<dbReference type="PANTHER" id="PTHR35176">
    <property type="entry name" value="HEME OXYGENASE HI_0854-RELATED"/>
    <property type="match status" value="1"/>
</dbReference>
<dbReference type="InterPro" id="IPR052019">
    <property type="entry name" value="F420H2_bilvrd_red/Heme_oxyg"/>
</dbReference>
<dbReference type="Proteomes" id="UP001595844">
    <property type="component" value="Unassembled WGS sequence"/>
</dbReference>
<dbReference type="EMBL" id="JBHSDL010000008">
    <property type="protein sequence ID" value="MFC4374220.1"/>
    <property type="molecule type" value="Genomic_DNA"/>
</dbReference>
<evidence type="ECO:0000313" key="3">
    <source>
        <dbReference type="Proteomes" id="UP001595844"/>
    </source>
</evidence>
<dbReference type="Gene3D" id="2.30.110.10">
    <property type="entry name" value="Electron Transport, Fmn-binding Protein, Chain A"/>
    <property type="match status" value="1"/>
</dbReference>
<evidence type="ECO:0000256" key="1">
    <source>
        <dbReference type="ARBA" id="ARBA00023002"/>
    </source>
</evidence>
<organism evidence="2 3">
    <name type="scientific">Nocardia halotolerans</name>
    <dbReference type="NCBI Taxonomy" id="1755878"/>
    <lineage>
        <taxon>Bacteria</taxon>
        <taxon>Bacillati</taxon>
        <taxon>Actinomycetota</taxon>
        <taxon>Actinomycetes</taxon>
        <taxon>Mycobacteriales</taxon>
        <taxon>Nocardiaceae</taxon>
        <taxon>Nocardia</taxon>
    </lineage>
</organism>
<comment type="caution">
    <text evidence="2">The sequence shown here is derived from an EMBL/GenBank/DDBJ whole genome shotgun (WGS) entry which is preliminary data.</text>
</comment>
<accession>A0ABV8VDU8</accession>
<keyword evidence="1 2" id="KW-0560">Oxidoreductase</keyword>
<proteinExistence type="predicted"/>
<protein>
    <submittedName>
        <fullName evidence="2">PPOX class F420-dependent oxidoreductase</fullName>
        <ecNumber evidence="2">1.-.-.-</ecNumber>
    </submittedName>
</protein>
<dbReference type="EC" id="1.-.-.-" evidence="2"/>
<dbReference type="InterPro" id="IPR012349">
    <property type="entry name" value="Split_barrel_FMN-bd"/>
</dbReference>
<name>A0ABV8VDU8_9NOCA</name>
<dbReference type="GO" id="GO:0016491">
    <property type="term" value="F:oxidoreductase activity"/>
    <property type="evidence" value="ECO:0007669"/>
    <property type="project" value="UniProtKB-KW"/>
</dbReference>
<sequence>MAFRDDPNGDQFFALRTFRRDGSARTTPVWLAPAGGRWYGYTPARSWKVDRIRRNPRVEIAASTFDGTPTGPWQSGSARVLPAHEMRTAKRAMTTKYGNKFRVFVLTTLLGSRRQYGGRAVGLEISLDVDPSTMRATESAMGS</sequence>
<dbReference type="InterPro" id="IPR019965">
    <property type="entry name" value="PPOX_F420-dep_Rv2061_put"/>
</dbReference>
<dbReference type="PANTHER" id="PTHR35176:SF11">
    <property type="entry name" value="PYRIDOXAMINE 5'-PHOSPHATE OXIDASE FAMILY PROTEIN"/>
    <property type="match status" value="1"/>
</dbReference>